<dbReference type="EMBL" id="CM007657">
    <property type="protein sequence ID" value="ONH94903.1"/>
    <property type="molecule type" value="Genomic_DNA"/>
</dbReference>
<dbReference type="Proteomes" id="UP000006882">
    <property type="component" value="Chromosome G7"/>
</dbReference>
<dbReference type="Pfam" id="PF25284">
    <property type="entry name" value="DUF7874"/>
    <property type="match status" value="2"/>
</dbReference>
<dbReference type="STRING" id="3760.A0A251N6G4"/>
<keyword evidence="2" id="KW-1185">Reference proteome</keyword>
<sequence>MGQTLKKLAPGTEENKIKEIGPIIENCYKTHFAGTVEKPTFTNFYRAICETVEEINKQLGNTQFCLPTESKLKQKYEENFPVRMSNVSQMGLYFRMGMKDHHDQGKGRSLTREEFQRIFQDVIFGTGFTGVGGAKDTLIYIFGVPLTALFVKQRLMPRVIPNEIFIPCITSATVFVLAKLNKI</sequence>
<accession>A0A251N6G4</accession>
<dbReference type="PANTHER" id="PTHR37216:SF1">
    <property type="entry name" value="EXPRESSED PROTEIN"/>
    <property type="match status" value="1"/>
</dbReference>
<proteinExistence type="predicted"/>
<name>A0A251N6G4_PRUPE</name>
<dbReference type="AlphaFoldDB" id="A0A251N6G4"/>
<dbReference type="Gramene" id="ONH94903">
    <property type="protein sequence ID" value="ONH94903"/>
    <property type="gene ID" value="PRUPE_7G038600"/>
</dbReference>
<protein>
    <submittedName>
        <fullName evidence="1">Uncharacterized protein</fullName>
    </submittedName>
</protein>
<dbReference type="OrthoDB" id="785636at2759"/>
<gene>
    <name evidence="1" type="ORF">PRUPE_7G038600</name>
</gene>
<evidence type="ECO:0000313" key="1">
    <source>
        <dbReference type="EMBL" id="ONH94903.1"/>
    </source>
</evidence>
<dbReference type="PANTHER" id="PTHR37216">
    <property type="entry name" value="EXPRESSED PROTEIN"/>
    <property type="match status" value="1"/>
</dbReference>
<reference evidence="1 2" key="1">
    <citation type="journal article" date="2013" name="Nat. Genet.">
        <title>The high-quality draft genome of peach (Prunus persica) identifies unique patterns of genetic diversity, domestication and genome evolution.</title>
        <authorList>
            <consortium name="International Peach Genome Initiative"/>
            <person name="Verde I."/>
            <person name="Abbott A.G."/>
            <person name="Scalabrin S."/>
            <person name="Jung S."/>
            <person name="Shu S."/>
            <person name="Marroni F."/>
            <person name="Zhebentyayeva T."/>
            <person name="Dettori M.T."/>
            <person name="Grimwood J."/>
            <person name="Cattonaro F."/>
            <person name="Zuccolo A."/>
            <person name="Rossini L."/>
            <person name="Jenkins J."/>
            <person name="Vendramin E."/>
            <person name="Meisel L.A."/>
            <person name="Decroocq V."/>
            <person name="Sosinski B."/>
            <person name="Prochnik S."/>
            <person name="Mitros T."/>
            <person name="Policriti A."/>
            <person name="Cipriani G."/>
            <person name="Dondini L."/>
            <person name="Ficklin S."/>
            <person name="Goodstein D.M."/>
            <person name="Xuan P."/>
            <person name="Del Fabbro C."/>
            <person name="Aramini V."/>
            <person name="Copetti D."/>
            <person name="Gonzalez S."/>
            <person name="Horner D.S."/>
            <person name="Falchi R."/>
            <person name="Lucas S."/>
            <person name="Mica E."/>
            <person name="Maldonado J."/>
            <person name="Lazzari B."/>
            <person name="Bielenberg D."/>
            <person name="Pirona R."/>
            <person name="Miculan M."/>
            <person name="Barakat A."/>
            <person name="Testolin R."/>
            <person name="Stella A."/>
            <person name="Tartarini S."/>
            <person name="Tonutti P."/>
            <person name="Arus P."/>
            <person name="Orellana A."/>
            <person name="Wells C."/>
            <person name="Main D."/>
            <person name="Vizzotto G."/>
            <person name="Silva H."/>
            <person name="Salamini F."/>
            <person name="Schmutz J."/>
            <person name="Morgante M."/>
            <person name="Rokhsar D.S."/>
        </authorList>
    </citation>
    <scope>NUCLEOTIDE SEQUENCE [LARGE SCALE GENOMIC DNA]</scope>
    <source>
        <strain evidence="2">cv. Nemared</strain>
    </source>
</reference>
<dbReference type="InterPro" id="IPR057196">
    <property type="entry name" value="DUF7874"/>
</dbReference>
<evidence type="ECO:0000313" key="2">
    <source>
        <dbReference type="Proteomes" id="UP000006882"/>
    </source>
</evidence>
<organism evidence="1 2">
    <name type="scientific">Prunus persica</name>
    <name type="common">Peach</name>
    <name type="synonym">Amygdalus persica</name>
    <dbReference type="NCBI Taxonomy" id="3760"/>
    <lineage>
        <taxon>Eukaryota</taxon>
        <taxon>Viridiplantae</taxon>
        <taxon>Streptophyta</taxon>
        <taxon>Embryophyta</taxon>
        <taxon>Tracheophyta</taxon>
        <taxon>Spermatophyta</taxon>
        <taxon>Magnoliopsida</taxon>
        <taxon>eudicotyledons</taxon>
        <taxon>Gunneridae</taxon>
        <taxon>Pentapetalae</taxon>
        <taxon>rosids</taxon>
        <taxon>fabids</taxon>
        <taxon>Rosales</taxon>
        <taxon>Rosaceae</taxon>
        <taxon>Amygdaloideae</taxon>
        <taxon>Amygdaleae</taxon>
        <taxon>Prunus</taxon>
    </lineage>
</organism>